<sequence length="354" mass="38401">MTYNKSINRYFLLATGPLLGLLIALLISGTGIDWQREPDLLAPNIEITSTTTQVAKSLDQARVNAETTTSAIQNSTELYHKTTATMSTILKTAQTTASRPETIYNRRITSKLGSPFGTLQSDKVRIELYKINPGTYKGYAMKVKLKSPDAMKMTLGKDKLGGAETTLQAVNRYGAVAGINAGGFADSKGKRYPLSTTMLNGKYLTGFEPTFKDLFFVGMNKTGQLVGGKFQSQAALDKLNPSFGASFVPILMQNGVRTALPLKWQVSPLRAPRTVIGNYKDDQLIILVVDGYDEKGGSGATLAELQNKLFNMGVQDAYNLDGGGSSSLIFNGKVINSPSDGQLRPVPTHFLFFK</sequence>
<name>A0A1G7V8A2_9BACL</name>
<dbReference type="InterPro" id="IPR018711">
    <property type="entry name" value="NAGPA"/>
</dbReference>
<keyword evidence="3" id="KW-1185">Reference proteome</keyword>
<dbReference type="OrthoDB" id="9816453at2"/>
<proteinExistence type="predicted"/>
<dbReference type="Proteomes" id="UP000198972">
    <property type="component" value="Unassembled WGS sequence"/>
</dbReference>
<gene>
    <name evidence="2" type="ORF">SAMN04488542_1615</name>
</gene>
<dbReference type="EMBL" id="FNBG01000061">
    <property type="protein sequence ID" value="SDG56042.1"/>
    <property type="molecule type" value="Genomic_DNA"/>
</dbReference>
<organism evidence="2 3">
    <name type="scientific">Fontibacillus panacisegetis</name>
    <dbReference type="NCBI Taxonomy" id="670482"/>
    <lineage>
        <taxon>Bacteria</taxon>
        <taxon>Bacillati</taxon>
        <taxon>Bacillota</taxon>
        <taxon>Bacilli</taxon>
        <taxon>Bacillales</taxon>
        <taxon>Paenibacillaceae</taxon>
        <taxon>Fontibacillus</taxon>
    </lineage>
</organism>
<dbReference type="PANTHER" id="PTHR40446">
    <property type="entry name" value="N-ACETYLGLUCOSAMINE-1-PHOSPHODIESTER ALPHA-N-ACETYLGLUCOSAMINIDASE"/>
    <property type="match status" value="1"/>
</dbReference>
<evidence type="ECO:0000313" key="3">
    <source>
        <dbReference type="Proteomes" id="UP000198972"/>
    </source>
</evidence>
<evidence type="ECO:0000313" key="2">
    <source>
        <dbReference type="EMBL" id="SDG56042.1"/>
    </source>
</evidence>
<feature type="domain" description="Phosphodiester glycosidase" evidence="1">
    <location>
        <begin position="173"/>
        <end position="353"/>
    </location>
</feature>
<evidence type="ECO:0000259" key="1">
    <source>
        <dbReference type="Pfam" id="PF09992"/>
    </source>
</evidence>
<protein>
    <recommendedName>
        <fullName evidence="1">Phosphodiester glycosidase domain-containing protein</fullName>
    </recommendedName>
</protein>
<dbReference type="PANTHER" id="PTHR40446:SF2">
    <property type="entry name" value="N-ACETYLGLUCOSAMINE-1-PHOSPHODIESTER ALPHA-N-ACETYLGLUCOSAMINIDASE"/>
    <property type="match status" value="1"/>
</dbReference>
<dbReference type="AlphaFoldDB" id="A0A1G7V8A2"/>
<accession>A0A1G7V8A2</accession>
<reference evidence="2 3" key="1">
    <citation type="submission" date="2016-10" db="EMBL/GenBank/DDBJ databases">
        <authorList>
            <person name="de Groot N.N."/>
        </authorList>
    </citation>
    <scope>NUCLEOTIDE SEQUENCE [LARGE SCALE GENOMIC DNA]</scope>
    <source>
        <strain evidence="2 3">DSM 28129</strain>
    </source>
</reference>
<dbReference type="STRING" id="670482.SAMN04488542_1615"/>
<dbReference type="Pfam" id="PF09992">
    <property type="entry name" value="NAGPA"/>
    <property type="match status" value="1"/>
</dbReference>
<dbReference type="RefSeq" id="WP_091236594.1">
    <property type="nucleotide sequence ID" value="NZ_FNBG01000061.1"/>
</dbReference>